<keyword evidence="1" id="KW-0472">Membrane</keyword>
<keyword evidence="3" id="KW-1185">Reference proteome</keyword>
<organism evidence="2 3">
    <name type="scientific">Scleromatobacter humisilvae</name>
    <dbReference type="NCBI Taxonomy" id="2897159"/>
    <lineage>
        <taxon>Bacteria</taxon>
        <taxon>Pseudomonadati</taxon>
        <taxon>Pseudomonadota</taxon>
        <taxon>Betaproteobacteria</taxon>
        <taxon>Burkholderiales</taxon>
        <taxon>Sphaerotilaceae</taxon>
        <taxon>Scleromatobacter</taxon>
    </lineage>
</organism>
<protein>
    <submittedName>
        <fullName evidence="2">Uncharacterized protein</fullName>
    </submittedName>
</protein>
<dbReference type="Proteomes" id="UP001139353">
    <property type="component" value="Unassembled WGS sequence"/>
</dbReference>
<evidence type="ECO:0000313" key="2">
    <source>
        <dbReference type="EMBL" id="MCK9689223.1"/>
    </source>
</evidence>
<keyword evidence="1" id="KW-0812">Transmembrane</keyword>
<feature type="transmembrane region" description="Helical" evidence="1">
    <location>
        <begin position="21"/>
        <end position="46"/>
    </location>
</feature>
<gene>
    <name evidence="2" type="ORF">LPC04_26195</name>
</gene>
<sequence>MPLPRALHLRRHFQRVVLTRPWLTFVVLGLAFFCFGMVTLNLLHVLRANAELILDNGAMALADGGARQLIELVVDGYLAMLAYVVMKTCEHTLSHWLADTSDTEPSETETESEH</sequence>
<dbReference type="AlphaFoldDB" id="A0A9X2C1U5"/>
<reference evidence="2" key="1">
    <citation type="submission" date="2021-11" db="EMBL/GenBank/DDBJ databases">
        <title>BS-T2-15 a new species belonging to the Comamonadaceae family isolated from the soil of a French oak forest.</title>
        <authorList>
            <person name="Mieszkin S."/>
            <person name="Alain K."/>
        </authorList>
    </citation>
    <scope>NUCLEOTIDE SEQUENCE</scope>
    <source>
        <strain evidence="2">BS-T2-15</strain>
    </source>
</reference>
<dbReference type="RefSeq" id="WP_275685274.1">
    <property type="nucleotide sequence ID" value="NZ_JAJLJH010000013.1"/>
</dbReference>
<name>A0A9X2C1U5_9BURK</name>
<evidence type="ECO:0000313" key="3">
    <source>
        <dbReference type="Proteomes" id="UP001139353"/>
    </source>
</evidence>
<accession>A0A9X2C1U5</accession>
<keyword evidence="1" id="KW-1133">Transmembrane helix</keyword>
<evidence type="ECO:0000256" key="1">
    <source>
        <dbReference type="SAM" id="Phobius"/>
    </source>
</evidence>
<dbReference type="EMBL" id="JAJLJH010000013">
    <property type="protein sequence ID" value="MCK9689223.1"/>
    <property type="molecule type" value="Genomic_DNA"/>
</dbReference>
<proteinExistence type="predicted"/>
<comment type="caution">
    <text evidence="2">The sequence shown here is derived from an EMBL/GenBank/DDBJ whole genome shotgun (WGS) entry which is preliminary data.</text>
</comment>